<dbReference type="InterPro" id="IPR042070">
    <property type="entry name" value="PucR_C-HTH_sf"/>
</dbReference>
<feature type="domain" description="CdaR GGDEF-like" evidence="3">
    <location>
        <begin position="320"/>
        <end position="440"/>
    </location>
</feature>
<dbReference type="InterPro" id="IPR025736">
    <property type="entry name" value="PucR_C-HTH_dom"/>
</dbReference>
<evidence type="ECO:0000313" key="5">
    <source>
        <dbReference type="Proteomes" id="UP000198967"/>
    </source>
</evidence>
<dbReference type="InterPro" id="IPR009057">
    <property type="entry name" value="Homeodomain-like_sf"/>
</dbReference>
<gene>
    <name evidence="4" type="ORF">SAMN05216377_11062</name>
</gene>
<dbReference type="InterPro" id="IPR051448">
    <property type="entry name" value="CdaR-like_regulators"/>
</dbReference>
<reference evidence="4 5" key="1">
    <citation type="submission" date="2016-10" db="EMBL/GenBank/DDBJ databases">
        <authorList>
            <person name="de Groot N.N."/>
        </authorList>
    </citation>
    <scope>NUCLEOTIDE SEQUENCE [LARGE SCALE GENOMIC DNA]</scope>
    <source>
        <strain evidence="4 5">CGMCC 4.3143</strain>
    </source>
</reference>
<dbReference type="STRING" id="366584.SAMN05216377_11062"/>
<name>A0A1G7SQ56_PSEOR</name>
<organism evidence="4 5">
    <name type="scientific">Pseudonocardia oroxyli</name>
    <dbReference type="NCBI Taxonomy" id="366584"/>
    <lineage>
        <taxon>Bacteria</taxon>
        <taxon>Bacillati</taxon>
        <taxon>Actinomycetota</taxon>
        <taxon>Actinomycetes</taxon>
        <taxon>Pseudonocardiales</taxon>
        <taxon>Pseudonocardiaceae</taxon>
        <taxon>Pseudonocardia</taxon>
    </lineage>
</organism>
<dbReference type="EMBL" id="FNBE01000010">
    <property type="protein sequence ID" value="SDG25217.1"/>
    <property type="molecule type" value="Genomic_DNA"/>
</dbReference>
<dbReference type="Gene3D" id="1.10.10.2840">
    <property type="entry name" value="PucR C-terminal helix-turn-helix domain"/>
    <property type="match status" value="1"/>
</dbReference>
<dbReference type="Pfam" id="PF13556">
    <property type="entry name" value="HTH_30"/>
    <property type="match status" value="1"/>
</dbReference>
<protein>
    <submittedName>
        <fullName evidence="4">Transcriptional regulator, CdaR family</fullName>
    </submittedName>
</protein>
<accession>A0A1G7SQ56</accession>
<dbReference type="Pfam" id="PF17853">
    <property type="entry name" value="GGDEF_2"/>
    <property type="match status" value="1"/>
</dbReference>
<evidence type="ECO:0000259" key="2">
    <source>
        <dbReference type="Pfam" id="PF13556"/>
    </source>
</evidence>
<sequence>MDDRQELGALRAQLSSISDMFALVMIMFDSADEAEILRLALSSVATLGPFRAEGAHLARRETPDGDDELSARLRALAGAGGSVTVDDRRWSWAFPMRAVGSHAGYLVVSAGAEPSADKRSLLSTLAQLTGAALVSAGLHRRERDASTALSALNTRLEGTNEQLAAAVTDLEWRDRIHQSLMRVAASGTGPAGIAAGVHRLTGMAVAVEDPFGNLVAWAGPDRPHPYPRPRRGARAELLSAIRRSGRAVRSRDRVLAVAQPRDEVLGVLSLVDPGRRAGDRELFALEHGALVLATELAHQRGLAETELRLRRDLGEDLITGTDDVSARARSLALGHDLHPPHQVLVARWADVAQDEEIVAALGTAATRVLGAEPLTARRGGAVVLVVPQPDTGGGMPWGELHRAAASLLRSPNGSIGVGRPRALPSELPQSLVEGERALEVRLASATTGGVTTFEELGIYRLLAAGAGDDEVRGFVREWLGPLIDYDAANRSALVTTLWQYYECGGNYDATARALTIHRSTLRYRLQRIRELSGRDLRDVESRLNLHVAARAWQILRPPS</sequence>
<comment type="similarity">
    <text evidence="1">Belongs to the CdaR family.</text>
</comment>
<feature type="domain" description="PucR C-terminal helix-turn-helix" evidence="2">
    <location>
        <begin position="493"/>
        <end position="551"/>
    </location>
</feature>
<dbReference type="AlphaFoldDB" id="A0A1G7SQ56"/>
<dbReference type="PANTHER" id="PTHR33744">
    <property type="entry name" value="CARBOHYDRATE DIACID REGULATOR"/>
    <property type="match status" value="1"/>
</dbReference>
<dbReference type="PANTHER" id="PTHR33744:SF1">
    <property type="entry name" value="DNA-BINDING TRANSCRIPTIONAL ACTIVATOR ADER"/>
    <property type="match status" value="1"/>
</dbReference>
<dbReference type="RefSeq" id="WP_093085239.1">
    <property type="nucleotide sequence ID" value="NZ_FNBE01000010.1"/>
</dbReference>
<dbReference type="SUPFAM" id="SSF46689">
    <property type="entry name" value="Homeodomain-like"/>
    <property type="match status" value="1"/>
</dbReference>
<dbReference type="OrthoDB" id="8026818at2"/>
<keyword evidence="5" id="KW-1185">Reference proteome</keyword>
<dbReference type="Proteomes" id="UP000198967">
    <property type="component" value="Unassembled WGS sequence"/>
</dbReference>
<evidence type="ECO:0000313" key="4">
    <source>
        <dbReference type="EMBL" id="SDG25217.1"/>
    </source>
</evidence>
<evidence type="ECO:0000256" key="1">
    <source>
        <dbReference type="ARBA" id="ARBA00006754"/>
    </source>
</evidence>
<proteinExistence type="inferred from homology"/>
<evidence type="ECO:0000259" key="3">
    <source>
        <dbReference type="Pfam" id="PF17853"/>
    </source>
</evidence>
<dbReference type="InterPro" id="IPR041522">
    <property type="entry name" value="CdaR_GGDEF"/>
</dbReference>